<keyword evidence="3" id="KW-1185">Reference proteome</keyword>
<dbReference type="EMBL" id="BMGS01000002">
    <property type="protein sequence ID" value="GGG33619.1"/>
    <property type="molecule type" value="Genomic_DNA"/>
</dbReference>
<dbReference type="Gene3D" id="3.20.20.70">
    <property type="entry name" value="Aldolase class I"/>
    <property type="match status" value="1"/>
</dbReference>
<organism evidence="2 3">
    <name type="scientific">Hymenobacter glacieicola</name>
    <dbReference type="NCBI Taxonomy" id="1562124"/>
    <lineage>
        <taxon>Bacteria</taxon>
        <taxon>Pseudomonadati</taxon>
        <taxon>Bacteroidota</taxon>
        <taxon>Cytophagia</taxon>
        <taxon>Cytophagales</taxon>
        <taxon>Hymenobacteraceae</taxon>
        <taxon>Hymenobacter</taxon>
    </lineage>
</organism>
<evidence type="ECO:0000259" key="1">
    <source>
        <dbReference type="Pfam" id="PF14509"/>
    </source>
</evidence>
<protein>
    <recommendedName>
        <fullName evidence="1">Glycosyl-hydrolase 97 C-terminal oligomerisation domain-containing protein</fullName>
    </recommendedName>
</protein>
<name>A0ABQ1WM11_9BACT</name>
<dbReference type="InterPro" id="IPR013785">
    <property type="entry name" value="Aldolase_TIM"/>
</dbReference>
<sequence length="89" mass="10245">MARRPRRHDFELDLSVLFQSGIQYYVETPAGMAAQPTYVQESLRQLSPRWADVRLFDGFPGQYAVLARQAPDKRWYVASINGTDQPKTL</sequence>
<comment type="caution">
    <text evidence="2">The sequence shown here is derived from an EMBL/GenBank/DDBJ whole genome shotgun (WGS) entry which is preliminary data.</text>
</comment>
<evidence type="ECO:0000313" key="2">
    <source>
        <dbReference type="EMBL" id="GGG33619.1"/>
    </source>
</evidence>
<reference evidence="3" key="1">
    <citation type="journal article" date="2019" name="Int. J. Syst. Evol. Microbiol.">
        <title>The Global Catalogue of Microorganisms (GCM) 10K type strain sequencing project: providing services to taxonomists for standard genome sequencing and annotation.</title>
        <authorList>
            <consortium name="The Broad Institute Genomics Platform"/>
            <consortium name="The Broad Institute Genome Sequencing Center for Infectious Disease"/>
            <person name="Wu L."/>
            <person name="Ma J."/>
        </authorList>
    </citation>
    <scope>NUCLEOTIDE SEQUENCE [LARGE SCALE GENOMIC DNA]</scope>
    <source>
        <strain evidence="3">CGMCC 1.12990</strain>
    </source>
</reference>
<dbReference type="RefSeq" id="WP_188556492.1">
    <property type="nucleotide sequence ID" value="NZ_BMGS01000002.1"/>
</dbReference>
<accession>A0ABQ1WM11</accession>
<gene>
    <name evidence="2" type="ORF">GCM10011378_07590</name>
</gene>
<dbReference type="Proteomes" id="UP000601361">
    <property type="component" value="Unassembled WGS sequence"/>
</dbReference>
<dbReference type="InterPro" id="IPR029483">
    <property type="entry name" value="GH97_C"/>
</dbReference>
<evidence type="ECO:0000313" key="3">
    <source>
        <dbReference type="Proteomes" id="UP000601361"/>
    </source>
</evidence>
<dbReference type="Pfam" id="PF14509">
    <property type="entry name" value="GH97_C"/>
    <property type="match status" value="1"/>
</dbReference>
<feature type="domain" description="Glycosyl-hydrolase 97 C-terminal oligomerisation" evidence="1">
    <location>
        <begin position="50"/>
        <end position="86"/>
    </location>
</feature>
<proteinExistence type="predicted"/>